<dbReference type="STRING" id="1314771.A0A197KBX4"/>
<evidence type="ECO:0000313" key="4">
    <source>
        <dbReference type="Proteomes" id="UP000078512"/>
    </source>
</evidence>
<dbReference type="Proteomes" id="UP000078512">
    <property type="component" value="Unassembled WGS sequence"/>
</dbReference>
<feature type="compositionally biased region" description="Basic and acidic residues" evidence="1">
    <location>
        <begin position="351"/>
        <end position="381"/>
    </location>
</feature>
<feature type="region of interest" description="Disordered" evidence="1">
    <location>
        <begin position="274"/>
        <end position="390"/>
    </location>
</feature>
<feature type="compositionally biased region" description="Basic and acidic residues" evidence="1">
    <location>
        <begin position="16"/>
        <end position="39"/>
    </location>
</feature>
<dbReference type="PANTHER" id="PTHR22093:SF0">
    <property type="entry name" value="LEUKOCYTE RECEPTOR CLUSTER MEMBER 1"/>
    <property type="match status" value="1"/>
</dbReference>
<name>A0A197KBX4_9FUNG</name>
<gene>
    <name evidence="3" type="ORF">K457DRAFT_13572</name>
</gene>
<dbReference type="PANTHER" id="PTHR22093">
    <property type="entry name" value="LEUKOCYTE RECEPTOR CLUSTER LRC MEMBER 1"/>
    <property type="match status" value="1"/>
</dbReference>
<dbReference type="Pfam" id="PF10197">
    <property type="entry name" value="Cir_N"/>
    <property type="match status" value="1"/>
</dbReference>
<dbReference type="InterPro" id="IPR019339">
    <property type="entry name" value="CIR_N_dom"/>
</dbReference>
<accession>A0A197KBX4</accession>
<feature type="domain" description="CBF1-interacting co-repressor CIR N-terminal" evidence="2">
    <location>
        <begin position="8"/>
        <end position="44"/>
    </location>
</feature>
<reference evidence="3 4" key="1">
    <citation type="submission" date="2016-05" db="EMBL/GenBank/DDBJ databases">
        <title>Genome sequencing reveals origins of a unique bacterial endosymbiosis in the earliest lineages of terrestrial Fungi.</title>
        <authorList>
            <consortium name="DOE Joint Genome Institute"/>
            <person name="Uehling J."/>
            <person name="Gryganskyi A."/>
            <person name="Hameed K."/>
            <person name="Tschaplinski T."/>
            <person name="Misztal P."/>
            <person name="Wu S."/>
            <person name="Desiro A."/>
            <person name="Vande Pol N."/>
            <person name="Du Z.-Y."/>
            <person name="Zienkiewicz A."/>
            <person name="Zienkiewicz K."/>
            <person name="Morin E."/>
            <person name="Tisserant E."/>
            <person name="Splivallo R."/>
            <person name="Hainaut M."/>
            <person name="Henrissat B."/>
            <person name="Ohm R."/>
            <person name="Kuo A."/>
            <person name="Yan J."/>
            <person name="Lipzen A."/>
            <person name="Nolan M."/>
            <person name="Labutti K."/>
            <person name="Barry K."/>
            <person name="Goldstein A."/>
            <person name="Labbe J."/>
            <person name="Schadt C."/>
            <person name="Tuskan G."/>
            <person name="Grigoriev I."/>
            <person name="Martin F."/>
            <person name="Vilgalys R."/>
            <person name="Bonito G."/>
        </authorList>
    </citation>
    <scope>NUCLEOTIDE SEQUENCE [LARGE SCALE GENOMIC DNA]</scope>
    <source>
        <strain evidence="3 4">AG-77</strain>
    </source>
</reference>
<feature type="region of interest" description="Disordered" evidence="1">
    <location>
        <begin position="181"/>
        <end position="226"/>
    </location>
</feature>
<feature type="region of interest" description="Disordered" evidence="1">
    <location>
        <begin position="1"/>
        <end position="39"/>
    </location>
</feature>
<evidence type="ECO:0000313" key="3">
    <source>
        <dbReference type="EMBL" id="OAQ34995.1"/>
    </source>
</evidence>
<dbReference type="OrthoDB" id="2159131at2759"/>
<feature type="region of interest" description="Disordered" evidence="1">
    <location>
        <begin position="54"/>
        <end position="76"/>
    </location>
</feature>
<dbReference type="SMART" id="SM01083">
    <property type="entry name" value="Cir_N"/>
    <property type="match status" value="1"/>
</dbReference>
<sequence length="390" mass="45644">MNILQHKSWHVYSQKNQDRVKRDEAKAEVEEKQTQERAIAADREHRLAVLRHRAARRYANEPAPGEQEGDDDTTAGLLAPVPNDTVAVTKTKSKGEHVNFWANLEKQDTASKKGNPEYEAEVKAKEKKWERIIATHLDSAVRGPTPWYIAPQAGSMATSRNKNDDHDFVKVREDPLQNMRSMLDKRKIAQEAKGERERSRSPSSRKRIWTSKQSQPVIKDPPESNTMAKLRMERLSREQAEKAKAMALLNPDYIDPTVHHQPEGRYNQQFNPQATTHAQSTFRSHRGDRDGWNDHRRESRVSSPEARENHESRYGRHRDDRNRRNRDSSSREEDRYRIDHEDKYRRSRSSSNREDRGSFDEYQHTGSEGSRRRDRDRDRHLGRSSRSHHQ</sequence>
<dbReference type="AlphaFoldDB" id="A0A197KBX4"/>
<evidence type="ECO:0000256" key="1">
    <source>
        <dbReference type="SAM" id="MobiDB-lite"/>
    </source>
</evidence>
<dbReference type="EMBL" id="KV442015">
    <property type="protein sequence ID" value="OAQ34995.1"/>
    <property type="molecule type" value="Genomic_DNA"/>
</dbReference>
<evidence type="ECO:0000259" key="2">
    <source>
        <dbReference type="SMART" id="SM01083"/>
    </source>
</evidence>
<proteinExistence type="predicted"/>
<feature type="compositionally biased region" description="Basic and acidic residues" evidence="1">
    <location>
        <begin position="182"/>
        <end position="200"/>
    </location>
</feature>
<dbReference type="InterPro" id="IPR039875">
    <property type="entry name" value="LENG1-like"/>
</dbReference>
<protein>
    <recommendedName>
        <fullName evidence="2">CBF1-interacting co-repressor CIR N-terminal domain-containing protein</fullName>
    </recommendedName>
</protein>
<feature type="compositionally biased region" description="Basic and acidic residues" evidence="1">
    <location>
        <begin position="285"/>
        <end position="344"/>
    </location>
</feature>
<organism evidence="3 4">
    <name type="scientific">Linnemannia elongata AG-77</name>
    <dbReference type="NCBI Taxonomy" id="1314771"/>
    <lineage>
        <taxon>Eukaryota</taxon>
        <taxon>Fungi</taxon>
        <taxon>Fungi incertae sedis</taxon>
        <taxon>Mucoromycota</taxon>
        <taxon>Mortierellomycotina</taxon>
        <taxon>Mortierellomycetes</taxon>
        <taxon>Mortierellales</taxon>
        <taxon>Mortierellaceae</taxon>
        <taxon>Linnemannia</taxon>
    </lineage>
</organism>
<keyword evidence="4" id="KW-1185">Reference proteome</keyword>